<dbReference type="PROSITE" id="PS50600">
    <property type="entry name" value="ULP_PROTEASE"/>
    <property type="match status" value="1"/>
</dbReference>
<dbReference type="Gene3D" id="3.40.395.10">
    <property type="entry name" value="Adenoviral Proteinase, Chain A"/>
    <property type="match status" value="1"/>
</dbReference>
<dbReference type="GO" id="GO:0005634">
    <property type="term" value="C:nucleus"/>
    <property type="evidence" value="ECO:0007669"/>
    <property type="project" value="TreeGrafter"/>
</dbReference>
<dbReference type="GO" id="GO:0016929">
    <property type="term" value="F:deSUMOylase activity"/>
    <property type="evidence" value="ECO:0007669"/>
    <property type="project" value="TreeGrafter"/>
</dbReference>
<evidence type="ECO:0000256" key="5">
    <source>
        <dbReference type="SAM" id="MobiDB-lite"/>
    </source>
</evidence>
<keyword evidence="4" id="KW-0788">Thiol protease</keyword>
<feature type="region of interest" description="Disordered" evidence="5">
    <location>
        <begin position="1"/>
        <end position="20"/>
    </location>
</feature>
<dbReference type="InterPro" id="IPR038765">
    <property type="entry name" value="Papain-like_cys_pep_sf"/>
</dbReference>
<accession>A0A9Q3DAD3</accession>
<proteinExistence type="inferred from homology"/>
<evidence type="ECO:0000256" key="4">
    <source>
        <dbReference type="ARBA" id="ARBA00022807"/>
    </source>
</evidence>
<keyword evidence="3" id="KW-0378">Hydrolase</keyword>
<comment type="caution">
    <text evidence="7">The sequence shown here is derived from an EMBL/GenBank/DDBJ whole genome shotgun (WGS) entry which is preliminary data.</text>
</comment>
<dbReference type="Pfam" id="PF02902">
    <property type="entry name" value="Peptidase_C48"/>
    <property type="match status" value="1"/>
</dbReference>
<evidence type="ECO:0000256" key="1">
    <source>
        <dbReference type="ARBA" id="ARBA00005234"/>
    </source>
</evidence>
<feature type="domain" description="Ubiquitin-like protease family profile" evidence="6">
    <location>
        <begin position="209"/>
        <end position="385"/>
    </location>
</feature>
<evidence type="ECO:0000313" key="7">
    <source>
        <dbReference type="EMBL" id="MBW0500146.1"/>
    </source>
</evidence>
<dbReference type="SUPFAM" id="SSF54001">
    <property type="entry name" value="Cysteine proteinases"/>
    <property type="match status" value="1"/>
</dbReference>
<name>A0A9Q3DAD3_9BASI</name>
<dbReference type="EMBL" id="AVOT02015663">
    <property type="protein sequence ID" value="MBW0500146.1"/>
    <property type="molecule type" value="Genomic_DNA"/>
</dbReference>
<reference evidence="7" key="1">
    <citation type="submission" date="2021-03" db="EMBL/GenBank/DDBJ databases">
        <title>Draft genome sequence of rust myrtle Austropuccinia psidii MF-1, a brazilian biotype.</title>
        <authorList>
            <person name="Quecine M.C."/>
            <person name="Pachon D.M.R."/>
            <person name="Bonatelli M.L."/>
            <person name="Correr F.H."/>
            <person name="Franceschini L.M."/>
            <person name="Leite T.F."/>
            <person name="Margarido G.R.A."/>
            <person name="Almeida C.A."/>
            <person name="Ferrarezi J.A."/>
            <person name="Labate C.A."/>
        </authorList>
    </citation>
    <scope>NUCLEOTIDE SEQUENCE</scope>
    <source>
        <strain evidence="7">MF-1</strain>
    </source>
</reference>
<protein>
    <recommendedName>
        <fullName evidence="6">Ubiquitin-like protease family profile domain-containing protein</fullName>
    </recommendedName>
</protein>
<dbReference type="AlphaFoldDB" id="A0A9Q3DAD3"/>
<evidence type="ECO:0000313" key="8">
    <source>
        <dbReference type="Proteomes" id="UP000765509"/>
    </source>
</evidence>
<dbReference type="PANTHER" id="PTHR12606">
    <property type="entry name" value="SENTRIN/SUMO-SPECIFIC PROTEASE"/>
    <property type="match status" value="1"/>
</dbReference>
<evidence type="ECO:0000259" key="6">
    <source>
        <dbReference type="PROSITE" id="PS50600"/>
    </source>
</evidence>
<dbReference type="InterPro" id="IPR003653">
    <property type="entry name" value="Peptidase_C48_C"/>
</dbReference>
<evidence type="ECO:0000256" key="3">
    <source>
        <dbReference type="ARBA" id="ARBA00022801"/>
    </source>
</evidence>
<keyword evidence="8" id="KW-1185">Reference proteome</keyword>
<organism evidence="7 8">
    <name type="scientific">Austropuccinia psidii MF-1</name>
    <dbReference type="NCBI Taxonomy" id="1389203"/>
    <lineage>
        <taxon>Eukaryota</taxon>
        <taxon>Fungi</taxon>
        <taxon>Dikarya</taxon>
        <taxon>Basidiomycota</taxon>
        <taxon>Pucciniomycotina</taxon>
        <taxon>Pucciniomycetes</taxon>
        <taxon>Pucciniales</taxon>
        <taxon>Sphaerophragmiaceae</taxon>
        <taxon>Austropuccinia</taxon>
    </lineage>
</organism>
<dbReference type="Proteomes" id="UP000765509">
    <property type="component" value="Unassembled WGS sequence"/>
</dbReference>
<keyword evidence="2" id="KW-0645">Protease</keyword>
<dbReference type="GO" id="GO:0006508">
    <property type="term" value="P:proteolysis"/>
    <property type="evidence" value="ECO:0007669"/>
    <property type="project" value="UniProtKB-KW"/>
</dbReference>
<dbReference type="GO" id="GO:0016926">
    <property type="term" value="P:protein desumoylation"/>
    <property type="evidence" value="ECO:0007669"/>
    <property type="project" value="TreeGrafter"/>
</dbReference>
<dbReference type="PANTHER" id="PTHR12606:SF141">
    <property type="entry name" value="GH15225P-RELATED"/>
    <property type="match status" value="1"/>
</dbReference>
<evidence type="ECO:0000256" key="2">
    <source>
        <dbReference type="ARBA" id="ARBA00022670"/>
    </source>
</evidence>
<dbReference type="OrthoDB" id="1939479at2759"/>
<sequence length="425" mass="49702">MKSSNSTSNSTSSSTTPSYSLQRLLKSNLTSHLTQNETSTYKKRPPLLLAHNKKLALKLKLDTIRDIMNNPPTVNSSVTSNLPISRLLTQDLAVRLPQKQYQQQISQINEKDNLARLFRNQTRFTNSFPKNHSDIIFQTRLATLDSPRPPEPQLPTYNQLLDRQRQLDQTFGKKKVKRRRWRKSLEPDKMAFVQEILQTRGKISQLPGAYCESHDIRKLKPKQWMNDEIATFYGVMINLRSAEYEKKTQAGQAFEDEKFLRAHCFSSFFMEKYDREGFKGVQRWSKKFDLFQKDVIIFPVNIANAHWTCAAINLKNKRFEFYDSMGNRNDSVLANLRDYIVNEALAKKKQVLDLSGWIDFYPMNVPQQDNAYDCGIFVCQFMDSLSRDWGTGNAEFDFSQENMPYIRTKMIYEIAKCKFLPERWE</sequence>
<gene>
    <name evidence="7" type="ORF">O181_039861</name>
</gene>
<comment type="similarity">
    <text evidence="1">Belongs to the peptidase C48 family.</text>
</comment>